<dbReference type="EC" id="2.1.1.297" evidence="5"/>
<evidence type="ECO:0000313" key="9">
    <source>
        <dbReference type="Proteomes" id="UP000294562"/>
    </source>
</evidence>
<feature type="domain" description="Methyltransferase small" evidence="6">
    <location>
        <begin position="102"/>
        <end position="200"/>
    </location>
</feature>
<sequence>MTGTAAHVLSAGRTRLRDAGLPDPATDARRLLAFVMGVPGARLTLHLQDPLTADAVQRFEAAIEARLRRQPVAQIVGGRQFWGRWFNVTPDVLDPRPETETLIAAALEKPALRILDLGTGSGCILLTLLAEWPDATGCALEASPAALAVARSNAEALSLTQRATFQLGDWTRPGWAGALEGPFDLIVSNPPYVTHSEMADLEADVLDWEPHMALSPGGDGLDAYRAIIPALRGLLTPTGRVLLEIGPTQGAQVSDLAAAGGLENVQLLPDLDSRDRVVLAHNFAK</sequence>
<comment type="similarity">
    <text evidence="5">Belongs to the protein N5-glutamine methyltransferase family. PrmC subfamily.</text>
</comment>
<dbReference type="Proteomes" id="UP000294562">
    <property type="component" value="Unassembled WGS sequence"/>
</dbReference>
<gene>
    <name evidence="5 8" type="primary">prmC</name>
    <name evidence="8" type="ORF">E2L05_13170</name>
</gene>
<evidence type="ECO:0000256" key="5">
    <source>
        <dbReference type="HAMAP-Rule" id="MF_02126"/>
    </source>
</evidence>
<keyword evidence="9" id="KW-1185">Reference proteome</keyword>
<dbReference type="InterPro" id="IPR050320">
    <property type="entry name" value="N5-glutamine_MTase"/>
</dbReference>
<dbReference type="Pfam" id="PF05175">
    <property type="entry name" value="MTS"/>
    <property type="match status" value="1"/>
</dbReference>
<dbReference type="OrthoDB" id="9800643at2"/>
<dbReference type="InterPro" id="IPR040758">
    <property type="entry name" value="PrmC_N"/>
</dbReference>
<keyword evidence="1 5" id="KW-0489">Methyltransferase</keyword>
<dbReference type="GO" id="GO:0032259">
    <property type="term" value="P:methylation"/>
    <property type="evidence" value="ECO:0007669"/>
    <property type="project" value="UniProtKB-KW"/>
</dbReference>
<name>A0A4R6ASK4_9RHOB</name>
<dbReference type="GO" id="GO:0003676">
    <property type="term" value="F:nucleic acid binding"/>
    <property type="evidence" value="ECO:0007669"/>
    <property type="project" value="InterPro"/>
</dbReference>
<feature type="binding site" evidence="5">
    <location>
        <position position="189"/>
    </location>
    <ligand>
        <name>S-adenosyl-L-methionine</name>
        <dbReference type="ChEBI" id="CHEBI:59789"/>
    </ligand>
</feature>
<dbReference type="PROSITE" id="PS00092">
    <property type="entry name" value="N6_MTASE"/>
    <property type="match status" value="1"/>
</dbReference>
<dbReference type="HAMAP" id="MF_02126">
    <property type="entry name" value="RF_methyltr_PrmC"/>
    <property type="match status" value="1"/>
</dbReference>
<feature type="binding site" evidence="5">
    <location>
        <begin position="189"/>
        <end position="192"/>
    </location>
    <ligand>
        <name>substrate</name>
    </ligand>
</feature>
<dbReference type="Gene3D" id="1.10.8.10">
    <property type="entry name" value="DNA helicase RuvA subunit, C-terminal domain"/>
    <property type="match status" value="1"/>
</dbReference>
<accession>A0A4R6ASK4</accession>
<comment type="caution">
    <text evidence="8">The sequence shown here is derived from an EMBL/GenBank/DDBJ whole genome shotgun (WGS) entry which is preliminary data.</text>
</comment>
<evidence type="ECO:0000259" key="6">
    <source>
        <dbReference type="Pfam" id="PF05175"/>
    </source>
</evidence>
<dbReference type="AlphaFoldDB" id="A0A4R6ASK4"/>
<comment type="catalytic activity">
    <reaction evidence="4 5">
        <text>L-glutaminyl-[peptide chain release factor] + S-adenosyl-L-methionine = N(5)-methyl-L-glutaminyl-[peptide chain release factor] + S-adenosyl-L-homocysteine + H(+)</text>
        <dbReference type="Rhea" id="RHEA:42896"/>
        <dbReference type="Rhea" id="RHEA-COMP:10271"/>
        <dbReference type="Rhea" id="RHEA-COMP:10272"/>
        <dbReference type="ChEBI" id="CHEBI:15378"/>
        <dbReference type="ChEBI" id="CHEBI:30011"/>
        <dbReference type="ChEBI" id="CHEBI:57856"/>
        <dbReference type="ChEBI" id="CHEBI:59789"/>
        <dbReference type="ChEBI" id="CHEBI:61891"/>
        <dbReference type="EC" id="2.1.1.297"/>
    </reaction>
</comment>
<evidence type="ECO:0000313" key="8">
    <source>
        <dbReference type="EMBL" id="TDL86454.1"/>
    </source>
</evidence>
<feature type="domain" description="Release factor glutamine methyltransferase N-terminal" evidence="7">
    <location>
        <begin position="8"/>
        <end position="77"/>
    </location>
</feature>
<organism evidence="8 9">
    <name type="scientific">Meridianimarinicoccus aquatilis</name>
    <dbReference type="NCBI Taxonomy" id="2552766"/>
    <lineage>
        <taxon>Bacteria</taxon>
        <taxon>Pseudomonadati</taxon>
        <taxon>Pseudomonadota</taxon>
        <taxon>Alphaproteobacteria</taxon>
        <taxon>Rhodobacterales</taxon>
        <taxon>Paracoccaceae</taxon>
        <taxon>Meridianimarinicoccus</taxon>
    </lineage>
</organism>
<evidence type="ECO:0000256" key="1">
    <source>
        <dbReference type="ARBA" id="ARBA00022603"/>
    </source>
</evidence>
<dbReference type="InterPro" id="IPR002052">
    <property type="entry name" value="DNA_methylase_N6_adenine_CS"/>
</dbReference>
<evidence type="ECO:0000256" key="2">
    <source>
        <dbReference type="ARBA" id="ARBA00022679"/>
    </source>
</evidence>
<dbReference type="GO" id="GO:0102559">
    <property type="term" value="F:peptide chain release factor N(5)-glutamine methyltransferase activity"/>
    <property type="evidence" value="ECO:0007669"/>
    <property type="project" value="UniProtKB-EC"/>
</dbReference>
<evidence type="ECO:0000256" key="4">
    <source>
        <dbReference type="ARBA" id="ARBA00048391"/>
    </source>
</evidence>
<dbReference type="Gene3D" id="3.40.50.150">
    <property type="entry name" value="Vaccinia Virus protein VP39"/>
    <property type="match status" value="1"/>
</dbReference>
<evidence type="ECO:0000256" key="3">
    <source>
        <dbReference type="ARBA" id="ARBA00022691"/>
    </source>
</evidence>
<dbReference type="InterPro" id="IPR029063">
    <property type="entry name" value="SAM-dependent_MTases_sf"/>
</dbReference>
<dbReference type="PANTHER" id="PTHR18895:SF74">
    <property type="entry name" value="MTRF1L RELEASE FACTOR GLUTAMINE METHYLTRANSFERASE"/>
    <property type="match status" value="1"/>
</dbReference>
<keyword evidence="3 5" id="KW-0949">S-adenosyl-L-methionine</keyword>
<dbReference type="InterPro" id="IPR019874">
    <property type="entry name" value="RF_methyltr_PrmC"/>
</dbReference>
<feature type="binding site" evidence="5">
    <location>
        <position position="170"/>
    </location>
    <ligand>
        <name>S-adenosyl-L-methionine</name>
        <dbReference type="ChEBI" id="CHEBI:59789"/>
    </ligand>
</feature>
<feature type="binding site" evidence="5">
    <location>
        <begin position="118"/>
        <end position="122"/>
    </location>
    <ligand>
        <name>S-adenosyl-L-methionine</name>
        <dbReference type="ChEBI" id="CHEBI:59789"/>
    </ligand>
</feature>
<comment type="function">
    <text evidence="5">Methylates the class 1 translation termination release factors RF1/PrfA and RF2/PrfB on the glutamine residue of the universally conserved GGQ motif.</text>
</comment>
<reference evidence="8 9" key="1">
    <citation type="submission" date="2019-03" db="EMBL/GenBank/DDBJ databases">
        <title>Rhodobacteraceae bacterium SM1902, a new member of the family Rhodobacteraceae isolated from Yantai.</title>
        <authorList>
            <person name="Sun Y."/>
        </authorList>
    </citation>
    <scope>NUCLEOTIDE SEQUENCE [LARGE SCALE GENOMIC DNA]</scope>
    <source>
        <strain evidence="8 9">SM1902</strain>
    </source>
</reference>
<dbReference type="CDD" id="cd02440">
    <property type="entry name" value="AdoMet_MTases"/>
    <property type="match status" value="1"/>
</dbReference>
<keyword evidence="2 5" id="KW-0808">Transferase</keyword>
<dbReference type="InterPro" id="IPR007848">
    <property type="entry name" value="Small_mtfrase_dom"/>
</dbReference>
<feature type="binding site" evidence="5">
    <location>
        <position position="141"/>
    </location>
    <ligand>
        <name>S-adenosyl-L-methionine</name>
        <dbReference type="ChEBI" id="CHEBI:59789"/>
    </ligand>
</feature>
<dbReference type="InterPro" id="IPR004556">
    <property type="entry name" value="HemK-like"/>
</dbReference>
<protein>
    <recommendedName>
        <fullName evidence="5">Release factor glutamine methyltransferase</fullName>
        <shortName evidence="5">RF MTase</shortName>
        <ecNumber evidence="5">2.1.1.297</ecNumber>
    </recommendedName>
    <alternativeName>
        <fullName evidence="5">N5-glutamine methyltransferase PrmC</fullName>
    </alternativeName>
    <alternativeName>
        <fullName evidence="5">Protein-(glutamine-N5) MTase PrmC</fullName>
    </alternativeName>
    <alternativeName>
        <fullName evidence="5">Protein-glutamine N-methyltransferase PrmC</fullName>
    </alternativeName>
</protein>
<dbReference type="Pfam" id="PF17827">
    <property type="entry name" value="PrmC_N"/>
    <property type="match status" value="1"/>
</dbReference>
<dbReference type="EMBL" id="SMZO01000030">
    <property type="protein sequence ID" value="TDL86454.1"/>
    <property type="molecule type" value="Genomic_DNA"/>
</dbReference>
<proteinExistence type="inferred from homology"/>
<dbReference type="NCBIfam" id="TIGR00536">
    <property type="entry name" value="hemK_fam"/>
    <property type="match status" value="1"/>
</dbReference>
<dbReference type="NCBIfam" id="TIGR03534">
    <property type="entry name" value="RF_mod_PrmC"/>
    <property type="match status" value="1"/>
</dbReference>
<evidence type="ECO:0000259" key="7">
    <source>
        <dbReference type="Pfam" id="PF17827"/>
    </source>
</evidence>
<dbReference type="PANTHER" id="PTHR18895">
    <property type="entry name" value="HEMK METHYLTRANSFERASE"/>
    <property type="match status" value="1"/>
</dbReference>
<dbReference type="SUPFAM" id="SSF53335">
    <property type="entry name" value="S-adenosyl-L-methionine-dependent methyltransferases"/>
    <property type="match status" value="1"/>
</dbReference>